<keyword evidence="1" id="KW-0812">Transmembrane</keyword>
<evidence type="ECO:0000313" key="2">
    <source>
        <dbReference type="EMBL" id="KRO03434.1"/>
    </source>
</evidence>
<dbReference type="Proteomes" id="UP000051906">
    <property type="component" value="Unassembled WGS sequence"/>
</dbReference>
<feature type="transmembrane region" description="Helical" evidence="1">
    <location>
        <begin position="43"/>
        <end position="61"/>
    </location>
</feature>
<keyword evidence="3" id="KW-1185">Reference proteome</keyword>
<evidence type="ECO:0000256" key="1">
    <source>
        <dbReference type="SAM" id="Phobius"/>
    </source>
</evidence>
<dbReference type="STRING" id="616990.IV54_GL000226"/>
<sequence length="63" mass="6924">MLTADFDVKMKLLILASLGLIILCGALVTVARRHTTYRRHLPGVIGAMVVLAFVLVSLLMIHH</sequence>
<keyword evidence="1" id="KW-1133">Transmembrane helix</keyword>
<accession>A0A0R2LYS1</accession>
<dbReference type="OrthoDB" id="2322624at2"/>
<feature type="transmembrane region" description="Helical" evidence="1">
    <location>
        <begin position="12"/>
        <end position="31"/>
    </location>
</feature>
<gene>
    <name evidence="2" type="ORF">IV54_GL000226</name>
</gene>
<proteinExistence type="predicted"/>
<dbReference type="RefSeq" id="WP_057878797.1">
    <property type="nucleotide sequence ID" value="NZ_JQCA01000094.1"/>
</dbReference>
<name>A0A0R2LYS1_9LACO</name>
<reference evidence="2 3" key="1">
    <citation type="journal article" date="2015" name="Genome Announc.">
        <title>Expanding the biotechnology potential of lactobacilli through comparative genomics of 213 strains and associated genera.</title>
        <authorList>
            <person name="Sun Z."/>
            <person name="Harris H.M."/>
            <person name="McCann A."/>
            <person name="Guo C."/>
            <person name="Argimon S."/>
            <person name="Zhang W."/>
            <person name="Yang X."/>
            <person name="Jeffery I.B."/>
            <person name="Cooney J.C."/>
            <person name="Kagawa T.F."/>
            <person name="Liu W."/>
            <person name="Song Y."/>
            <person name="Salvetti E."/>
            <person name="Wrobel A."/>
            <person name="Rasinkangas P."/>
            <person name="Parkhill J."/>
            <person name="Rea M.C."/>
            <person name="O'Sullivan O."/>
            <person name="Ritari J."/>
            <person name="Douillard F.P."/>
            <person name="Paul Ross R."/>
            <person name="Yang R."/>
            <person name="Briner A.E."/>
            <person name="Felis G.E."/>
            <person name="de Vos W.M."/>
            <person name="Barrangou R."/>
            <person name="Klaenhammer T.R."/>
            <person name="Caufield P.W."/>
            <person name="Cui Y."/>
            <person name="Zhang H."/>
            <person name="O'Toole P.W."/>
        </authorList>
    </citation>
    <scope>NUCLEOTIDE SEQUENCE [LARGE SCALE GENOMIC DNA]</scope>
    <source>
        <strain evidence="2 3">DSM 22467</strain>
    </source>
</reference>
<keyword evidence="1" id="KW-0472">Membrane</keyword>
<protein>
    <submittedName>
        <fullName evidence="2">Uncharacterized protein</fullName>
    </submittedName>
</protein>
<dbReference type="PATRIC" id="fig|616990.3.peg.248"/>
<evidence type="ECO:0000313" key="3">
    <source>
        <dbReference type="Proteomes" id="UP000051906"/>
    </source>
</evidence>
<organism evidence="2 3">
    <name type="scientific">Levilactobacillus paucivorans</name>
    <dbReference type="NCBI Taxonomy" id="616990"/>
    <lineage>
        <taxon>Bacteria</taxon>
        <taxon>Bacillati</taxon>
        <taxon>Bacillota</taxon>
        <taxon>Bacilli</taxon>
        <taxon>Lactobacillales</taxon>
        <taxon>Lactobacillaceae</taxon>
        <taxon>Levilactobacillus</taxon>
    </lineage>
</organism>
<dbReference type="AlphaFoldDB" id="A0A0R2LYS1"/>
<comment type="caution">
    <text evidence="2">The sequence shown here is derived from an EMBL/GenBank/DDBJ whole genome shotgun (WGS) entry which is preliminary data.</text>
</comment>
<dbReference type="EMBL" id="JQCA01000094">
    <property type="protein sequence ID" value="KRO03434.1"/>
    <property type="molecule type" value="Genomic_DNA"/>
</dbReference>